<dbReference type="InterPro" id="IPR033469">
    <property type="entry name" value="CYTH-like_dom_sf"/>
</dbReference>
<dbReference type="CDD" id="cd07374">
    <property type="entry name" value="CYTH-like_Pase"/>
    <property type="match status" value="1"/>
</dbReference>
<dbReference type="SMART" id="SM01118">
    <property type="entry name" value="CYTH"/>
    <property type="match status" value="1"/>
</dbReference>
<evidence type="ECO:0000313" key="2">
    <source>
        <dbReference type="EMBL" id="NLP85924.1"/>
    </source>
</evidence>
<proteinExistence type="predicted"/>
<gene>
    <name evidence="2" type="ORF">HF576_19000</name>
</gene>
<dbReference type="Proteomes" id="UP001429745">
    <property type="component" value="Unassembled WGS sequence"/>
</dbReference>
<reference evidence="2 3" key="1">
    <citation type="submission" date="2020-04" db="EMBL/GenBank/DDBJ databases">
        <title>CFH 90308 Microbacterium sp.</title>
        <authorList>
            <person name="Nie G."/>
            <person name="Ming H."/>
            <person name="Xia T."/>
        </authorList>
    </citation>
    <scope>NUCLEOTIDE SEQUENCE [LARGE SCALE GENOMIC DNA]</scope>
    <source>
        <strain evidence="2 3">CFH 90308</strain>
    </source>
</reference>
<sequence>MTDGDAAPTTSGGTSSVEIELKFDVDDATPLPDWSGLPGVASVGEAEGRELDAVYFDTDDLSLAHAGYAVRRRTGGPDEGWHIKGPRGPEGGRVEQQWPLGEHADLPEQVRAAIAAVTVPTPSPGAAGASPGAPGRVGPATALAAIARIRNTRTAYALLDAAGRLVAEFVDDRVRALDERDGVERTWREWEFELGPAAPTSPASRAVLLAAAEAAVHAVGGRAAASASKLARALGR</sequence>
<feature type="domain" description="CYTH" evidence="1">
    <location>
        <begin position="16"/>
        <end position="236"/>
    </location>
</feature>
<evidence type="ECO:0000259" key="1">
    <source>
        <dbReference type="SMART" id="SM01118"/>
    </source>
</evidence>
<keyword evidence="3" id="KW-1185">Reference proteome</keyword>
<protein>
    <submittedName>
        <fullName evidence="2">CYTH domain-containing protein</fullName>
    </submittedName>
</protein>
<comment type="caution">
    <text evidence="2">The sequence shown here is derived from an EMBL/GenBank/DDBJ whole genome shotgun (WGS) entry which is preliminary data.</text>
</comment>
<evidence type="ECO:0000313" key="3">
    <source>
        <dbReference type="Proteomes" id="UP001429745"/>
    </source>
</evidence>
<accession>A0ABX1KGA2</accession>
<dbReference type="InterPro" id="IPR023577">
    <property type="entry name" value="CYTH_domain"/>
</dbReference>
<dbReference type="Gene3D" id="2.40.320.10">
    <property type="entry name" value="Hypothetical Protein Pfu-838710-001"/>
    <property type="match status" value="1"/>
</dbReference>
<dbReference type="SUPFAM" id="SSF55154">
    <property type="entry name" value="CYTH-like phosphatases"/>
    <property type="match status" value="1"/>
</dbReference>
<dbReference type="EMBL" id="JABACI010000006">
    <property type="protein sequence ID" value="NLP85924.1"/>
    <property type="molecule type" value="Genomic_DNA"/>
</dbReference>
<dbReference type="Pfam" id="PF01928">
    <property type="entry name" value="CYTH"/>
    <property type="match status" value="1"/>
</dbReference>
<organism evidence="2 3">
    <name type="scientific">Microbacterium salsuginis</name>
    <dbReference type="NCBI Taxonomy" id="2722803"/>
    <lineage>
        <taxon>Bacteria</taxon>
        <taxon>Bacillati</taxon>
        <taxon>Actinomycetota</taxon>
        <taxon>Actinomycetes</taxon>
        <taxon>Micrococcales</taxon>
        <taxon>Microbacteriaceae</taxon>
        <taxon>Microbacterium</taxon>
    </lineage>
</organism>
<dbReference type="RefSeq" id="WP_168914415.1">
    <property type="nucleotide sequence ID" value="NZ_JABACI010000006.1"/>
</dbReference>
<name>A0ABX1KGA2_9MICO</name>